<evidence type="ECO:0000313" key="2">
    <source>
        <dbReference type="Proteomes" id="UP000717634"/>
    </source>
</evidence>
<sequence length="51" mass="5514">MCTVYLLVEPGHAPQLVVLDSCPESPVLLDVPAQGFPFHFLFGKTIVSEAT</sequence>
<gene>
    <name evidence="1" type="ORF">HBN54_003949</name>
</gene>
<organism evidence="1 2">
    <name type="scientific">Hymenobacter artigasi</name>
    <dbReference type="NCBI Taxonomy" id="2719616"/>
    <lineage>
        <taxon>Bacteria</taxon>
        <taxon>Pseudomonadati</taxon>
        <taxon>Bacteroidota</taxon>
        <taxon>Cytophagia</taxon>
        <taxon>Cytophagales</taxon>
        <taxon>Hymenobacteraceae</taxon>
        <taxon>Hymenobacter</taxon>
    </lineage>
</organism>
<evidence type="ECO:0000313" key="1">
    <source>
        <dbReference type="EMBL" id="NKI91332.1"/>
    </source>
</evidence>
<keyword evidence="2" id="KW-1185">Reference proteome</keyword>
<protein>
    <recommendedName>
        <fullName evidence="3">CooT family nickel-binding protein</fullName>
    </recommendedName>
</protein>
<proteinExistence type="predicted"/>
<dbReference type="Proteomes" id="UP000717634">
    <property type="component" value="Unassembled WGS sequence"/>
</dbReference>
<dbReference type="RefSeq" id="WP_168674897.1">
    <property type="nucleotide sequence ID" value="NZ_JAAVTK010000015.1"/>
</dbReference>
<reference evidence="1 2" key="1">
    <citation type="submission" date="2020-03" db="EMBL/GenBank/DDBJ databases">
        <title>Genomic Encyclopedia of Type Strains, Phase IV (KMG-V): Genome sequencing to study the core and pangenomes of soil and plant-associated prokaryotes.</title>
        <authorList>
            <person name="Whitman W."/>
        </authorList>
    </citation>
    <scope>NUCLEOTIDE SEQUENCE [LARGE SCALE GENOMIC DNA]</scope>
    <source>
        <strain evidence="1 2">1B</strain>
    </source>
</reference>
<evidence type="ECO:0008006" key="3">
    <source>
        <dbReference type="Google" id="ProtNLM"/>
    </source>
</evidence>
<accession>A0ABX1HM57</accession>
<dbReference type="EMBL" id="JAAVTK010000015">
    <property type="protein sequence ID" value="NKI91332.1"/>
    <property type="molecule type" value="Genomic_DNA"/>
</dbReference>
<name>A0ABX1HM57_9BACT</name>
<comment type="caution">
    <text evidence="1">The sequence shown here is derived from an EMBL/GenBank/DDBJ whole genome shotgun (WGS) entry which is preliminary data.</text>
</comment>